<keyword evidence="2 8" id="KW-0813">Transport</keyword>
<gene>
    <name evidence="13" type="ORF">G3569_00015</name>
</gene>
<evidence type="ECO:0000256" key="1">
    <source>
        <dbReference type="ARBA" id="ARBA00004571"/>
    </source>
</evidence>
<dbReference type="PANTHER" id="PTHR30069:SF28">
    <property type="entry name" value="TONB-DEPENDENT RECEPTOR YNCD-RELATED"/>
    <property type="match status" value="1"/>
</dbReference>
<evidence type="ECO:0000256" key="3">
    <source>
        <dbReference type="ARBA" id="ARBA00022452"/>
    </source>
</evidence>
<dbReference type="SUPFAM" id="SSF49464">
    <property type="entry name" value="Carboxypeptidase regulatory domain-like"/>
    <property type="match status" value="1"/>
</dbReference>
<dbReference type="InterPro" id="IPR039426">
    <property type="entry name" value="TonB-dep_rcpt-like"/>
</dbReference>
<evidence type="ECO:0000313" key="13">
    <source>
        <dbReference type="EMBL" id="NGP86718.1"/>
    </source>
</evidence>
<evidence type="ECO:0000256" key="10">
    <source>
        <dbReference type="SAM" id="SignalP"/>
    </source>
</evidence>
<accession>A0A6M1SS06</accession>
<dbReference type="Gene3D" id="2.170.130.10">
    <property type="entry name" value="TonB-dependent receptor, plug domain"/>
    <property type="match status" value="1"/>
</dbReference>
<dbReference type="GO" id="GO:0009279">
    <property type="term" value="C:cell outer membrane"/>
    <property type="evidence" value="ECO:0007669"/>
    <property type="project" value="UniProtKB-SubCell"/>
</dbReference>
<keyword evidence="10" id="KW-0732">Signal</keyword>
<organism evidence="13 14">
    <name type="scientific">Fodinibius halophilus</name>
    <dbReference type="NCBI Taxonomy" id="1736908"/>
    <lineage>
        <taxon>Bacteria</taxon>
        <taxon>Pseudomonadati</taxon>
        <taxon>Balneolota</taxon>
        <taxon>Balneolia</taxon>
        <taxon>Balneolales</taxon>
        <taxon>Balneolaceae</taxon>
        <taxon>Fodinibius</taxon>
    </lineage>
</organism>
<sequence>MCFKTHYLTSIAIFLFGICSLGFAQTGTVSGTILNQDDHPLQGVNITISNYNQGTTTGPSGEFNLALPTGTHQLVISYIGYQKAVQDITIYKDQVINITIELDAEEYELGEITVKDNPSLTQTSVAAARAISYKTPGGVNVTDMQKLNSQRSLTLKDALVMEPGVIIQEFFGSNDQPRLNIRGSGIQSNPQQRGVQLLQDGININQADGTYIIGLLDPRAANHIEVHRGSNALEYGTATLGGAVNMISKSGYNASPLRLKLEGGQYKYAGGSLSSGHVFGNTDLYAVVSYNRSDGYRTWNSSERLNTTVNAGHQFSENLESRFYFTFTDMSFDIPGPLNAAQLNDDATIVNPGVNPPVSIGPNVVRDKPGRASQAFRFATKTKYRISNSSAFSVSAYYQLLDDTFTYPITVGIKDTDGNDGGFHAKYNTRFKNHELKLGLFGSLGDMNRRYYANIGGNKGKKYADNELRSANIGGFASHRYAFSDRLSSILSVQFSRNIRNNTDNFATPDQRPFYIAPKQKYGVFQAPARTLNQSYLGFNPKVGLIYKTTSGNRFYANVSRSYEPPTFDELINVSGGNPNKSPNKFEAKELDAQRATTFEIGSRGQYKRLAWSVSLYRSHVSDEILTTTDLFGISGTTRNSLDRTIHQGIEAGLKATLLQNIFTGNQDRLIWEGVYNFSDFYFDAGPYEGNAIAGIPKHYISSSMEYRHPTGAFLNVNVEWLPVDTPTDHRNTVKQQSYALWGFRMGLHSSKSLSFFIEGKNVFDTTYASSYLIRDVVTNPPPKPITPDHVTTFIPGTGRNFMAGFCYYIN</sequence>
<dbReference type="PROSITE" id="PS52016">
    <property type="entry name" value="TONB_DEPENDENT_REC_3"/>
    <property type="match status" value="1"/>
</dbReference>
<comment type="caution">
    <text evidence="13">The sequence shown here is derived from an EMBL/GenBank/DDBJ whole genome shotgun (WGS) entry which is preliminary data.</text>
</comment>
<dbReference type="InterPro" id="IPR037066">
    <property type="entry name" value="Plug_dom_sf"/>
</dbReference>
<reference evidence="13 14" key="1">
    <citation type="submission" date="2020-02" db="EMBL/GenBank/DDBJ databases">
        <title>Aliifodinibius halophilus 2W32, complete genome.</title>
        <authorList>
            <person name="Li Y."/>
            <person name="Wu S."/>
        </authorList>
    </citation>
    <scope>NUCLEOTIDE SEQUENCE [LARGE SCALE GENOMIC DNA]</scope>
    <source>
        <strain evidence="13 14">2W32</strain>
    </source>
</reference>
<dbReference type="Proteomes" id="UP000479132">
    <property type="component" value="Unassembled WGS sequence"/>
</dbReference>
<dbReference type="InterPro" id="IPR036942">
    <property type="entry name" value="Beta-barrel_TonB_sf"/>
</dbReference>
<keyword evidence="3 8" id="KW-1134">Transmembrane beta strand</keyword>
<evidence type="ECO:0000256" key="5">
    <source>
        <dbReference type="ARBA" id="ARBA00023077"/>
    </source>
</evidence>
<dbReference type="InterPro" id="IPR012910">
    <property type="entry name" value="Plug_dom"/>
</dbReference>
<dbReference type="Pfam" id="PF00593">
    <property type="entry name" value="TonB_dep_Rec_b-barrel"/>
    <property type="match status" value="1"/>
</dbReference>
<proteinExistence type="inferred from homology"/>
<dbReference type="PANTHER" id="PTHR30069">
    <property type="entry name" value="TONB-DEPENDENT OUTER MEMBRANE RECEPTOR"/>
    <property type="match status" value="1"/>
</dbReference>
<feature type="domain" description="TonB-dependent receptor-like beta-barrel" evidence="11">
    <location>
        <begin position="304"/>
        <end position="763"/>
    </location>
</feature>
<evidence type="ECO:0000259" key="11">
    <source>
        <dbReference type="Pfam" id="PF00593"/>
    </source>
</evidence>
<dbReference type="Gene3D" id="2.40.170.20">
    <property type="entry name" value="TonB-dependent receptor, beta-barrel domain"/>
    <property type="match status" value="1"/>
</dbReference>
<comment type="similarity">
    <text evidence="8 9">Belongs to the TonB-dependent receptor family.</text>
</comment>
<dbReference type="Pfam" id="PF07715">
    <property type="entry name" value="Plug"/>
    <property type="match status" value="1"/>
</dbReference>
<dbReference type="GO" id="GO:0015344">
    <property type="term" value="F:siderophore uptake transmembrane transporter activity"/>
    <property type="evidence" value="ECO:0007669"/>
    <property type="project" value="TreeGrafter"/>
</dbReference>
<keyword evidence="5 9" id="KW-0798">TonB box</keyword>
<keyword evidence="6 8" id="KW-0472">Membrane</keyword>
<dbReference type="Gene3D" id="2.60.40.1120">
    <property type="entry name" value="Carboxypeptidase-like, regulatory domain"/>
    <property type="match status" value="1"/>
</dbReference>
<name>A0A6M1SS06_9BACT</name>
<evidence type="ECO:0000256" key="9">
    <source>
        <dbReference type="RuleBase" id="RU003357"/>
    </source>
</evidence>
<evidence type="ECO:0000256" key="6">
    <source>
        <dbReference type="ARBA" id="ARBA00023136"/>
    </source>
</evidence>
<evidence type="ECO:0000256" key="7">
    <source>
        <dbReference type="ARBA" id="ARBA00023237"/>
    </source>
</evidence>
<dbReference type="SUPFAM" id="SSF56935">
    <property type="entry name" value="Porins"/>
    <property type="match status" value="1"/>
</dbReference>
<dbReference type="GO" id="GO:0044718">
    <property type="term" value="P:siderophore transmembrane transport"/>
    <property type="evidence" value="ECO:0007669"/>
    <property type="project" value="TreeGrafter"/>
</dbReference>
<dbReference type="EMBL" id="JAALLS010000001">
    <property type="protein sequence ID" value="NGP86718.1"/>
    <property type="molecule type" value="Genomic_DNA"/>
</dbReference>
<feature type="domain" description="TonB-dependent receptor plug" evidence="12">
    <location>
        <begin position="134"/>
        <end position="243"/>
    </location>
</feature>
<comment type="subcellular location">
    <subcellularLocation>
        <location evidence="1 8">Cell outer membrane</location>
        <topology evidence="1 8">Multi-pass membrane protein</topology>
    </subcellularLocation>
</comment>
<dbReference type="RefSeq" id="WP_165264793.1">
    <property type="nucleotide sequence ID" value="NZ_JAALLS010000001.1"/>
</dbReference>
<dbReference type="Pfam" id="PF13715">
    <property type="entry name" value="CarbopepD_reg_2"/>
    <property type="match status" value="1"/>
</dbReference>
<dbReference type="InterPro" id="IPR008969">
    <property type="entry name" value="CarboxyPept-like_regulatory"/>
</dbReference>
<keyword evidence="14" id="KW-1185">Reference proteome</keyword>
<keyword evidence="7 8" id="KW-0998">Cell outer membrane</keyword>
<feature type="chain" id="PRO_5026782565" evidence="10">
    <location>
        <begin position="25"/>
        <end position="811"/>
    </location>
</feature>
<evidence type="ECO:0000256" key="2">
    <source>
        <dbReference type="ARBA" id="ARBA00022448"/>
    </source>
</evidence>
<keyword evidence="4 8" id="KW-0812">Transmembrane</keyword>
<dbReference type="InterPro" id="IPR000531">
    <property type="entry name" value="Beta-barrel_TonB"/>
</dbReference>
<evidence type="ECO:0000256" key="8">
    <source>
        <dbReference type="PROSITE-ProRule" id="PRU01360"/>
    </source>
</evidence>
<feature type="signal peptide" evidence="10">
    <location>
        <begin position="1"/>
        <end position="24"/>
    </location>
</feature>
<keyword evidence="13" id="KW-0675">Receptor</keyword>
<protein>
    <submittedName>
        <fullName evidence="13">TonB-dependent receptor</fullName>
    </submittedName>
</protein>
<evidence type="ECO:0000259" key="12">
    <source>
        <dbReference type="Pfam" id="PF07715"/>
    </source>
</evidence>
<evidence type="ECO:0000256" key="4">
    <source>
        <dbReference type="ARBA" id="ARBA00022692"/>
    </source>
</evidence>
<dbReference type="AlphaFoldDB" id="A0A6M1SS06"/>
<evidence type="ECO:0000313" key="14">
    <source>
        <dbReference type="Proteomes" id="UP000479132"/>
    </source>
</evidence>